<dbReference type="Pfam" id="PF00664">
    <property type="entry name" value="ABC_membrane"/>
    <property type="match status" value="1"/>
</dbReference>
<dbReference type="Proteomes" id="UP000315677">
    <property type="component" value="Unassembled WGS sequence"/>
</dbReference>
<dbReference type="CDD" id="cd07346">
    <property type="entry name" value="ABC_6TM_exporters"/>
    <property type="match status" value="1"/>
</dbReference>
<dbReference type="GO" id="GO:0005524">
    <property type="term" value="F:ATP binding"/>
    <property type="evidence" value="ECO:0007669"/>
    <property type="project" value="UniProtKB-KW"/>
</dbReference>
<feature type="domain" description="ABC transporter" evidence="6">
    <location>
        <begin position="301"/>
        <end position="524"/>
    </location>
</feature>
<dbReference type="InterPro" id="IPR039421">
    <property type="entry name" value="Type_1_exporter"/>
</dbReference>
<evidence type="ECO:0000256" key="5">
    <source>
        <dbReference type="SAM" id="Phobius"/>
    </source>
</evidence>
<dbReference type="SUPFAM" id="SSF52540">
    <property type="entry name" value="P-loop containing nucleoside triphosphate hydrolases"/>
    <property type="match status" value="1"/>
</dbReference>
<evidence type="ECO:0000313" key="9">
    <source>
        <dbReference type="Proteomes" id="UP000315677"/>
    </source>
</evidence>
<dbReference type="InterPro" id="IPR036640">
    <property type="entry name" value="ABC1_TM_sf"/>
</dbReference>
<dbReference type="InterPro" id="IPR027417">
    <property type="entry name" value="P-loop_NTPase"/>
</dbReference>
<evidence type="ECO:0000256" key="1">
    <source>
        <dbReference type="ARBA" id="ARBA00004651"/>
    </source>
</evidence>
<organism evidence="8 9">
    <name type="scientific">Pseudonocardia kunmingensis</name>
    <dbReference type="NCBI Taxonomy" id="630975"/>
    <lineage>
        <taxon>Bacteria</taxon>
        <taxon>Bacillati</taxon>
        <taxon>Actinomycetota</taxon>
        <taxon>Actinomycetes</taxon>
        <taxon>Pseudonocardiales</taxon>
        <taxon>Pseudonocardiaceae</taxon>
        <taxon>Pseudonocardia</taxon>
    </lineage>
</organism>
<dbReference type="PROSITE" id="PS00211">
    <property type="entry name" value="ABC_TRANSPORTER_1"/>
    <property type="match status" value="1"/>
</dbReference>
<dbReference type="GO" id="GO:0015421">
    <property type="term" value="F:ABC-type oligopeptide transporter activity"/>
    <property type="evidence" value="ECO:0007669"/>
    <property type="project" value="TreeGrafter"/>
</dbReference>
<protein>
    <submittedName>
        <fullName evidence="8">Putative ABC transport system ATP-binding protein</fullName>
    </submittedName>
</protein>
<keyword evidence="9" id="KW-1185">Reference proteome</keyword>
<dbReference type="EMBL" id="VFPA01000002">
    <property type="protein sequence ID" value="TQM11720.1"/>
    <property type="molecule type" value="Genomic_DNA"/>
</dbReference>
<keyword evidence="3 5" id="KW-1133">Transmembrane helix</keyword>
<feature type="transmembrane region" description="Helical" evidence="5">
    <location>
        <begin position="236"/>
        <end position="256"/>
    </location>
</feature>
<evidence type="ECO:0000256" key="3">
    <source>
        <dbReference type="ARBA" id="ARBA00022989"/>
    </source>
</evidence>
<dbReference type="InterPro" id="IPR011527">
    <property type="entry name" value="ABC1_TM_dom"/>
</dbReference>
<feature type="domain" description="ABC transmembrane type-1" evidence="7">
    <location>
        <begin position="14"/>
        <end position="295"/>
    </location>
</feature>
<feature type="transmembrane region" description="Helical" evidence="5">
    <location>
        <begin position="50"/>
        <end position="71"/>
    </location>
</feature>
<keyword evidence="2 5" id="KW-0812">Transmembrane</keyword>
<proteinExistence type="predicted"/>
<dbReference type="SUPFAM" id="SSF90123">
    <property type="entry name" value="ABC transporter transmembrane region"/>
    <property type="match status" value="1"/>
</dbReference>
<dbReference type="InterPro" id="IPR017871">
    <property type="entry name" value="ABC_transporter-like_CS"/>
</dbReference>
<dbReference type="AlphaFoldDB" id="A0A543DQX1"/>
<dbReference type="GO" id="GO:0016887">
    <property type="term" value="F:ATP hydrolysis activity"/>
    <property type="evidence" value="ECO:0007669"/>
    <property type="project" value="InterPro"/>
</dbReference>
<dbReference type="Gene3D" id="1.20.1560.10">
    <property type="entry name" value="ABC transporter type 1, transmembrane domain"/>
    <property type="match status" value="1"/>
</dbReference>
<feature type="transmembrane region" description="Helical" evidence="5">
    <location>
        <begin position="152"/>
        <end position="171"/>
    </location>
</feature>
<dbReference type="PANTHER" id="PTHR43394:SF1">
    <property type="entry name" value="ATP-BINDING CASSETTE SUB-FAMILY B MEMBER 10, MITOCHONDRIAL"/>
    <property type="match status" value="1"/>
</dbReference>
<evidence type="ECO:0000259" key="7">
    <source>
        <dbReference type="PROSITE" id="PS50929"/>
    </source>
</evidence>
<dbReference type="Gene3D" id="3.40.50.300">
    <property type="entry name" value="P-loop containing nucleotide triphosphate hydrolases"/>
    <property type="match status" value="1"/>
</dbReference>
<dbReference type="InterPro" id="IPR003439">
    <property type="entry name" value="ABC_transporter-like_ATP-bd"/>
</dbReference>
<gene>
    <name evidence="8" type="ORF">FB558_4290</name>
</gene>
<evidence type="ECO:0000259" key="6">
    <source>
        <dbReference type="PROSITE" id="PS50893"/>
    </source>
</evidence>
<accession>A0A543DQX1</accession>
<name>A0A543DQX1_9PSEU</name>
<dbReference type="PROSITE" id="PS50893">
    <property type="entry name" value="ABC_TRANSPORTER_2"/>
    <property type="match status" value="1"/>
</dbReference>
<sequence length="524" mass="53378">MVAGSFRDQRRAIAAATLLLCGHQVGEALVPVLVGVVIDRAVGTGDVGALVLWLAVLAVDFAFLSTCYRFGARYAWLADVRTDQRLRHLVADRVLDPTGGADNGRLPGELTAVAVADAKRVGVSLFALPMGLAAVAALVVAAISLLRTSVPLGLLVLLGTPPLLYLVHLLGRPLERRSAPEQERAARASGVAADLVAGIRVLKGIGAEPAAVSRYATTSQDALAATLRATGAQAQYSGAVLIANGLFLALVALVGGRLAADGAISIGGLVAAVGLAQFLLGPLQVFGRVSARFAQARASATRIAELLSAPAAVHGGGGELPDGPGRLTVRGLHCGPLHGVDLDVAPGELLGVRSRDPAAATTLLACLGRQVEPASGSIELDGVDLAAAELGAARARVLVATHDARLFAGTVRENVAAGGQRVEQAMRAARADQVSDVLPDGDATQVAEHGSALSGGQRQRIALARALAADAIVLVLHDPTTAVDAVTEAEIAAGLRRMRDGRTTIVVTSSPALLGAADRVVELA</sequence>
<keyword evidence="8" id="KW-0067">ATP-binding</keyword>
<reference evidence="8 9" key="1">
    <citation type="submission" date="2019-06" db="EMBL/GenBank/DDBJ databases">
        <title>Sequencing the genomes of 1000 actinobacteria strains.</title>
        <authorList>
            <person name="Klenk H.-P."/>
        </authorList>
    </citation>
    <scope>NUCLEOTIDE SEQUENCE [LARGE SCALE GENOMIC DNA]</scope>
    <source>
        <strain evidence="8 9">DSM 45301</strain>
    </source>
</reference>
<evidence type="ECO:0000256" key="2">
    <source>
        <dbReference type="ARBA" id="ARBA00022692"/>
    </source>
</evidence>
<evidence type="ECO:0000313" key="8">
    <source>
        <dbReference type="EMBL" id="TQM11720.1"/>
    </source>
</evidence>
<dbReference type="Pfam" id="PF00005">
    <property type="entry name" value="ABC_tran"/>
    <property type="match status" value="1"/>
</dbReference>
<feature type="transmembrane region" description="Helical" evidence="5">
    <location>
        <begin position="262"/>
        <end position="283"/>
    </location>
</feature>
<feature type="transmembrane region" description="Helical" evidence="5">
    <location>
        <begin position="12"/>
        <end position="38"/>
    </location>
</feature>
<keyword evidence="4 5" id="KW-0472">Membrane</keyword>
<keyword evidence="8" id="KW-0547">Nucleotide-binding</keyword>
<dbReference type="PROSITE" id="PS50929">
    <property type="entry name" value="ABC_TM1F"/>
    <property type="match status" value="1"/>
</dbReference>
<dbReference type="PANTHER" id="PTHR43394">
    <property type="entry name" value="ATP-DEPENDENT PERMEASE MDL1, MITOCHONDRIAL"/>
    <property type="match status" value="1"/>
</dbReference>
<dbReference type="GO" id="GO:0005886">
    <property type="term" value="C:plasma membrane"/>
    <property type="evidence" value="ECO:0007669"/>
    <property type="project" value="UniProtKB-SubCell"/>
</dbReference>
<comment type="subcellular location">
    <subcellularLocation>
        <location evidence="1">Cell membrane</location>
        <topology evidence="1">Multi-pass membrane protein</topology>
    </subcellularLocation>
</comment>
<comment type="caution">
    <text evidence="8">The sequence shown here is derived from an EMBL/GenBank/DDBJ whole genome shotgun (WGS) entry which is preliminary data.</text>
</comment>
<evidence type="ECO:0000256" key="4">
    <source>
        <dbReference type="ARBA" id="ARBA00023136"/>
    </source>
</evidence>
<feature type="transmembrane region" description="Helical" evidence="5">
    <location>
        <begin position="125"/>
        <end position="146"/>
    </location>
</feature>